<reference evidence="1 2" key="1">
    <citation type="submission" date="2021-06" db="EMBL/GenBank/DDBJ databases">
        <title>Caerostris darwini draft genome.</title>
        <authorList>
            <person name="Kono N."/>
            <person name="Arakawa K."/>
        </authorList>
    </citation>
    <scope>NUCLEOTIDE SEQUENCE [LARGE SCALE GENOMIC DNA]</scope>
</reference>
<dbReference type="EMBL" id="BPLQ01003766">
    <property type="protein sequence ID" value="GIY02930.1"/>
    <property type="molecule type" value="Genomic_DNA"/>
</dbReference>
<evidence type="ECO:0000313" key="2">
    <source>
        <dbReference type="Proteomes" id="UP001054837"/>
    </source>
</evidence>
<keyword evidence="2" id="KW-1185">Reference proteome</keyword>
<dbReference type="Proteomes" id="UP001054837">
    <property type="component" value="Unassembled WGS sequence"/>
</dbReference>
<name>A0AAV4Q4I2_9ARAC</name>
<dbReference type="AlphaFoldDB" id="A0AAV4Q4I2"/>
<accession>A0AAV4Q4I2</accession>
<comment type="caution">
    <text evidence="1">The sequence shown here is derived from an EMBL/GenBank/DDBJ whole genome shotgun (WGS) entry which is preliminary data.</text>
</comment>
<gene>
    <name evidence="1" type="ORF">CDAR_407291</name>
</gene>
<proteinExistence type="predicted"/>
<evidence type="ECO:0000313" key="1">
    <source>
        <dbReference type="EMBL" id="GIY02930.1"/>
    </source>
</evidence>
<organism evidence="1 2">
    <name type="scientific">Caerostris darwini</name>
    <dbReference type="NCBI Taxonomy" id="1538125"/>
    <lineage>
        <taxon>Eukaryota</taxon>
        <taxon>Metazoa</taxon>
        <taxon>Ecdysozoa</taxon>
        <taxon>Arthropoda</taxon>
        <taxon>Chelicerata</taxon>
        <taxon>Arachnida</taxon>
        <taxon>Araneae</taxon>
        <taxon>Araneomorphae</taxon>
        <taxon>Entelegynae</taxon>
        <taxon>Araneoidea</taxon>
        <taxon>Araneidae</taxon>
        <taxon>Caerostris</taxon>
    </lineage>
</organism>
<protein>
    <submittedName>
        <fullName evidence="1">Uncharacterized protein</fullName>
    </submittedName>
</protein>
<sequence>MVIQRSAMSEEMIHYCSYLLIESANASADHRSLPLKPDSPSSVTYWASPPPPTMMDASRTIQSLHYSLPPLSGWGRWVIIRSTSRTNSCFWRACAPRNQGHCSQQLLFLCFVSCEIQPSVDKAAFRYGSSDSISPPPEW</sequence>